<name>A0A6H2C5T4_DOLFA</name>
<proteinExistence type="predicted"/>
<reference evidence="3 4" key="2">
    <citation type="submission" date="2020-04" db="EMBL/GenBank/DDBJ databases">
        <authorList>
            <person name="Fomenkov A."/>
            <person name="Anton B.P."/>
            <person name="Roberts R.J."/>
        </authorList>
    </citation>
    <scope>NUCLEOTIDE SEQUENCE [LARGE SCALE GENOMIC DNA]</scope>
    <source>
        <strain evidence="3 4">CCAP 1403/13f</strain>
    </source>
</reference>
<dbReference type="RefSeq" id="WP_168697165.1">
    <property type="nucleotide sequence ID" value="NZ_CP051206.1"/>
</dbReference>
<reference evidence="3 4" key="1">
    <citation type="submission" date="2020-04" db="EMBL/GenBank/DDBJ databases">
        <title>Genome-Wide Identification of 5-Methylcytosine Sites in Bacterial Genomes By High-Throughput Sequencing of MspJI Restriction Fragments.</title>
        <authorList>
            <person name="Wu V."/>
        </authorList>
    </citation>
    <scope>NUCLEOTIDE SEQUENCE [LARGE SCALE GENOMIC DNA]</scope>
    <source>
        <strain evidence="3 4">CCAP 1403/13f</strain>
    </source>
</reference>
<keyword evidence="2" id="KW-0472">Membrane</keyword>
<organism evidence="3 4">
    <name type="scientific">Dolichospermum flos-aquae CCAP 1403/13F</name>
    <dbReference type="NCBI Taxonomy" id="315271"/>
    <lineage>
        <taxon>Bacteria</taxon>
        <taxon>Bacillati</taxon>
        <taxon>Cyanobacteriota</taxon>
        <taxon>Cyanophyceae</taxon>
        <taxon>Nostocales</taxon>
        <taxon>Aphanizomenonaceae</taxon>
        <taxon>Dolichospermum</taxon>
    </lineage>
</organism>
<evidence type="ECO:0000313" key="4">
    <source>
        <dbReference type="Proteomes" id="UP000502433"/>
    </source>
</evidence>
<evidence type="ECO:0000256" key="1">
    <source>
        <dbReference type="SAM" id="Coils"/>
    </source>
</evidence>
<evidence type="ECO:0000256" key="2">
    <source>
        <dbReference type="SAM" id="Phobius"/>
    </source>
</evidence>
<keyword evidence="2" id="KW-1133">Transmembrane helix</keyword>
<protein>
    <submittedName>
        <fullName evidence="3">Uncharacterized protein</fullName>
    </submittedName>
</protein>
<dbReference type="NCBIfam" id="NF038305">
    <property type="entry name" value="HpsJ_fam"/>
    <property type="match status" value="1"/>
</dbReference>
<keyword evidence="2" id="KW-0812">Transmembrane</keyword>
<sequence>MATNTSSNTSSNTSFLLQLIGIICILFFSVDCLFLLFPFQFTDKLWQVNLCRSLVDQGIIPLLGLGAILIAYWVNKSSGSSESSRSSSSGLKLPIFILSSLLGLIFLLIFPLHLSNVNQVKAEGLARIEKEAEQSENQVKNQLAQLQNQLGNDQVKASLEKQRAALKEQLRTQLNELVKDDEKYNQALSNSQLPEAQKDLLKQYKTNLNSLDNFIAQQTDPQKLATQRLNQIQTQTQQQLQKTEEDAWKELRTGINSLLLSIGYIVIGWRGLRGMGISKSSSRGLVAR</sequence>
<dbReference type="AlphaFoldDB" id="A0A6H2C5T4"/>
<evidence type="ECO:0000313" key="3">
    <source>
        <dbReference type="EMBL" id="QJB46660.1"/>
    </source>
</evidence>
<feature type="transmembrane region" description="Helical" evidence="2">
    <location>
        <begin position="95"/>
        <end position="114"/>
    </location>
</feature>
<dbReference type="Proteomes" id="UP000502433">
    <property type="component" value="Chromosome"/>
</dbReference>
<feature type="transmembrane region" description="Helical" evidence="2">
    <location>
        <begin position="15"/>
        <end position="37"/>
    </location>
</feature>
<feature type="transmembrane region" description="Helical" evidence="2">
    <location>
        <begin position="58"/>
        <end position="75"/>
    </location>
</feature>
<dbReference type="KEGG" id="dfs:HGD76_23215"/>
<keyword evidence="1" id="KW-0175">Coiled coil</keyword>
<gene>
    <name evidence="3" type="ORF">HGD76_23215</name>
</gene>
<feature type="coiled-coil region" evidence="1">
    <location>
        <begin position="118"/>
        <end position="187"/>
    </location>
</feature>
<dbReference type="InterPro" id="IPR047709">
    <property type="entry name" value="HpsJ-like"/>
</dbReference>
<accession>A0A6H2C5T4</accession>
<dbReference type="EMBL" id="CP051206">
    <property type="protein sequence ID" value="QJB46660.1"/>
    <property type="molecule type" value="Genomic_DNA"/>
</dbReference>